<organism evidence="1 2">
    <name type="scientific">Leucobacter muris</name>
    <dbReference type="NCBI Taxonomy" id="1935379"/>
    <lineage>
        <taxon>Bacteria</taxon>
        <taxon>Bacillati</taxon>
        <taxon>Actinomycetota</taxon>
        <taxon>Actinomycetes</taxon>
        <taxon>Micrococcales</taxon>
        <taxon>Microbacteriaceae</taxon>
        <taxon>Leucobacter</taxon>
    </lineage>
</organism>
<evidence type="ECO:0000313" key="2">
    <source>
        <dbReference type="Proteomes" id="UP000285768"/>
    </source>
</evidence>
<evidence type="ECO:0000313" key="1">
    <source>
        <dbReference type="EMBL" id="QAB18954.1"/>
    </source>
</evidence>
<protein>
    <submittedName>
        <fullName evidence="1">Uncharacterized protein</fullName>
    </submittedName>
</protein>
<dbReference type="EMBL" id="CP035037">
    <property type="protein sequence ID" value="QAB18954.1"/>
    <property type="molecule type" value="Genomic_DNA"/>
</dbReference>
<sequence>MKRAWKVVRHPTVATILIITVLLLGWNLAMAVIAPAKVSGELSSAVASGDPKLRIAVTLNFEPERFHTLYLQDYGNVMQVDGDTVMLRSVAPADVSRIARLYWVNSLDLQGGAS</sequence>
<proteinExistence type="predicted"/>
<accession>A0ABX5QJ42</accession>
<keyword evidence="2" id="KW-1185">Reference proteome</keyword>
<dbReference type="Proteomes" id="UP000285768">
    <property type="component" value="Chromosome"/>
</dbReference>
<dbReference type="RefSeq" id="WP_128387651.1">
    <property type="nucleotide sequence ID" value="NZ_CP035037.1"/>
</dbReference>
<reference evidence="1 2" key="1">
    <citation type="submission" date="2019-01" db="EMBL/GenBank/DDBJ databases">
        <title>Leucobacter muris sp. nov. isolated from the nose of a laboratory mouse.</title>
        <authorList>
            <person name="Benga L."/>
            <person name="Sproeer C."/>
            <person name="Schumann P."/>
            <person name="Verbarg S."/>
            <person name="Bunk B."/>
            <person name="Engelhardt E."/>
            <person name="Benten P.M."/>
            <person name="Sager M."/>
        </authorList>
    </citation>
    <scope>NUCLEOTIDE SEQUENCE [LARGE SCALE GENOMIC DNA]</scope>
    <source>
        <strain evidence="1 2">DSM 101948</strain>
    </source>
</reference>
<name>A0ABX5QJ42_9MICO</name>
<gene>
    <name evidence="1" type="ORF">Leucomu_14450</name>
</gene>